<evidence type="ECO:0000313" key="1">
    <source>
        <dbReference type="EMBL" id="KZT31518.1"/>
    </source>
</evidence>
<dbReference type="OrthoDB" id="2676448at2759"/>
<accession>A0A165WU21</accession>
<sequence>AAEELEEKLEISQRWKPGTKEWEEGAELHREEEYLEALDRLESLVVSRIFELARQGQAGTGYKLRQHISKALTTRQQAIKAALEHYNDLASEFKPTRPTFDAQEIMECAYMGEFDILRLSRRGILNKPWTKPAV</sequence>
<dbReference type="AlphaFoldDB" id="A0A165WU21"/>
<dbReference type="STRING" id="1314776.A0A165WU21"/>
<proteinExistence type="predicted"/>
<gene>
    <name evidence="1" type="ORF">SISSUDRAFT_995018</name>
</gene>
<name>A0A165WU21_9AGAM</name>
<dbReference type="Proteomes" id="UP000076798">
    <property type="component" value="Unassembled WGS sequence"/>
</dbReference>
<keyword evidence="2" id="KW-1185">Reference proteome</keyword>
<organism evidence="1 2">
    <name type="scientific">Sistotremastrum suecicum HHB10207 ss-3</name>
    <dbReference type="NCBI Taxonomy" id="1314776"/>
    <lineage>
        <taxon>Eukaryota</taxon>
        <taxon>Fungi</taxon>
        <taxon>Dikarya</taxon>
        <taxon>Basidiomycota</taxon>
        <taxon>Agaricomycotina</taxon>
        <taxon>Agaricomycetes</taxon>
        <taxon>Sistotremastrales</taxon>
        <taxon>Sistotremastraceae</taxon>
        <taxon>Sistotremastrum</taxon>
    </lineage>
</organism>
<feature type="non-terminal residue" evidence="1">
    <location>
        <position position="1"/>
    </location>
</feature>
<reference evidence="1 2" key="1">
    <citation type="journal article" date="2016" name="Mol. Biol. Evol.">
        <title>Comparative Genomics of Early-Diverging Mushroom-Forming Fungi Provides Insights into the Origins of Lignocellulose Decay Capabilities.</title>
        <authorList>
            <person name="Nagy L.G."/>
            <person name="Riley R."/>
            <person name="Tritt A."/>
            <person name="Adam C."/>
            <person name="Daum C."/>
            <person name="Floudas D."/>
            <person name="Sun H."/>
            <person name="Yadav J.S."/>
            <person name="Pangilinan J."/>
            <person name="Larsson K.H."/>
            <person name="Matsuura K."/>
            <person name="Barry K."/>
            <person name="Labutti K."/>
            <person name="Kuo R."/>
            <person name="Ohm R.A."/>
            <person name="Bhattacharya S.S."/>
            <person name="Shirouzu T."/>
            <person name="Yoshinaga Y."/>
            <person name="Martin F.M."/>
            <person name="Grigoriev I.V."/>
            <person name="Hibbett D.S."/>
        </authorList>
    </citation>
    <scope>NUCLEOTIDE SEQUENCE [LARGE SCALE GENOMIC DNA]</scope>
    <source>
        <strain evidence="1 2">HHB10207 ss-3</strain>
    </source>
</reference>
<protein>
    <submittedName>
        <fullName evidence="1">Uncharacterized protein</fullName>
    </submittedName>
</protein>
<dbReference type="EMBL" id="KV428548">
    <property type="protein sequence ID" value="KZT31518.1"/>
    <property type="molecule type" value="Genomic_DNA"/>
</dbReference>
<evidence type="ECO:0000313" key="2">
    <source>
        <dbReference type="Proteomes" id="UP000076798"/>
    </source>
</evidence>